<dbReference type="InterPro" id="IPR011084">
    <property type="entry name" value="DRMBL"/>
</dbReference>
<dbReference type="Pfam" id="PF14555">
    <property type="entry name" value="UBA_4"/>
    <property type="match status" value="1"/>
</dbReference>
<dbReference type="InterPro" id="IPR050191">
    <property type="entry name" value="ATP-dep_DNA_ligase"/>
</dbReference>
<comment type="caution">
    <text evidence="12">The sequence shown here is derived from an EMBL/GenBank/DDBJ whole genome shotgun (WGS) entry which is preliminary data.</text>
</comment>
<dbReference type="GO" id="GO:0006273">
    <property type="term" value="P:lagging strand elongation"/>
    <property type="evidence" value="ECO:0007669"/>
    <property type="project" value="TreeGrafter"/>
</dbReference>
<feature type="compositionally biased region" description="Basic and acidic residues" evidence="10">
    <location>
        <begin position="430"/>
        <end position="441"/>
    </location>
</feature>
<evidence type="ECO:0000256" key="6">
    <source>
        <dbReference type="ARBA" id="ARBA00022763"/>
    </source>
</evidence>
<feature type="compositionally biased region" description="Acidic residues" evidence="10">
    <location>
        <begin position="131"/>
        <end position="145"/>
    </location>
</feature>
<evidence type="ECO:0000256" key="9">
    <source>
        <dbReference type="ARBA" id="ARBA00023242"/>
    </source>
</evidence>
<dbReference type="Pfam" id="PF01068">
    <property type="entry name" value="DNA_ligase_A_M"/>
    <property type="match status" value="2"/>
</dbReference>
<sequence length="1523" mass="159428">MLGVAPRWLVALPLDTPTMIQGVEVTLVDANHCPGAVQFLFRLPDGRRFIHTGDMRFAPALLDNPHIQAFRGCDAIFLDTTYCNPRYRFPAQEESIEHVATTIQRMLLEDAAAGSGTAAAAAAEGAAEAGCGEDAEQEQQQEEEQQQQQQQQEQQAVGGSAAGAGPAAEGAAAAQPGARGRFRRLYLIATYGIGKERILTAVHDRCGVRLHVADRKHAVMQQLDLPGYNPSELFTTDRCATPVHVCQWGFLGETWPFFRPNFQNMEAYRAEWGAEEVVGFVPTGWLFEMKKELFAVRTKGPCSVHLVPYSEHSSFSELQDYVRFLRPHQVIPTVGVDGEDGDKARAKMQKHFRLLVDETASKAKFLQAFHRAAGTDAAANGGSGAAAGGSSQLEQAAAAAEPAGAAADADCEGNPAGQQQQGEQQQQPEQRQRQRQGERRQQQVQLQRQRQADSEVVDLLDSEEEDEEGGSARSGGSSGTTGTPAQPPPAAAGAAAAAAAAAGTGSAGAGSSDAGGPSDPQLQQLLAVLGEEVTAQQARQLLAAANGNVEAAVNGWLDGSVGGSRATAGSGSSKAGAGGTAKGSQAAKAPAASPKPTSGGKAAGAKRAAPAGGKGGGGSKRQKGGGGAAVSPGQRTIIAFFGGGSKQQQQQPGGGEQQQGAAAWQQQQPLGGQAGQRNIAPTGDLASTPDVPLAASPAASPAGAAASAPKPKLVLPPPPSAAGTASSGGPSSSPGKAFFLRGDGGKAAGDGGREAEVPRDAVALPLEQYDPVAHACWEAGQPTPYLHLARAFEAMETTKKRLRISDVLVNCFRSVLALRPTGEVVQATYLAVGRIAPNYEGAELNVGGSTVSKAIVAASGVSESRLSQLYQQLGDVGDVAQACKRTQAMLHRPAPLTVPGVFTALRQLAAEKGQGAAGRRQRAVLSLLTACRESETRYLTRTLVQALRVGANWRSVIPALAKAVVLHKEGGQLRLDAAAAAATAAFHVCPNLALLIEAMLAHPAEEWEERCPLQPGVPIKPMLAKICSGGLADAARQLKGAPFLAEFKYDGQRAQIHVLPGGEVRVFSRNCEDKSGQFPDVAQQVLAAAQGSAESLILDAEVVPVDREDGNRIRSFQELATRSRTGVQLSTISVPVCIFAFDLLYRDGRSMLQLPLAERRQQLLQALPNMQPGYCVLAQSFEFGCSELAAAALSEPQEGGGSGEDGSGGEGGSGSGNGRSNSAADEDMAEAAEVQEQQGEDGGGAAGGAAAAAAAALEDRLQECLLEAFAAGTEGLMLKSLATKYEPSRRSDHWLKLKRDYCEGLHDTLDLVVIGAWWGNGRKAGWYSPYLMAAYDPETEELQSVCRCMSGFTDAFYRESLERLSATVITEKRSYYRTDEQPDVWFDAKEVWEIRGADLTLSPVHKAAVGRISEERGIGLRFPRFLRMREDKGPEDATTAEQIADMFHAQTRKVETAGQRLAARQRTTPAGGAAAAAAAGGGDAGRAAAGAAGGREGGSAEVSDVESDGEEEEQQQGESSDAE</sequence>
<feature type="region of interest" description="Disordered" evidence="10">
    <location>
        <begin position="1194"/>
        <end position="1246"/>
    </location>
</feature>
<dbReference type="InterPro" id="IPR012340">
    <property type="entry name" value="NA-bd_OB-fold"/>
</dbReference>
<dbReference type="Gene3D" id="2.40.50.140">
    <property type="entry name" value="Nucleic acid-binding proteins"/>
    <property type="match status" value="1"/>
</dbReference>
<dbReference type="PANTHER" id="PTHR45674">
    <property type="entry name" value="DNA LIGASE 1/3 FAMILY MEMBER"/>
    <property type="match status" value="1"/>
</dbReference>
<feature type="compositionally biased region" description="Low complexity" evidence="10">
    <location>
        <begin position="721"/>
        <end position="735"/>
    </location>
</feature>
<dbReference type="OrthoDB" id="206088at2759"/>
<feature type="compositionally biased region" description="Low complexity" evidence="10">
    <location>
        <begin position="582"/>
        <end position="611"/>
    </location>
</feature>
<dbReference type="PROSITE" id="PS50160">
    <property type="entry name" value="DNA_LIGASE_A3"/>
    <property type="match status" value="1"/>
</dbReference>
<dbReference type="InterPro" id="IPR012310">
    <property type="entry name" value="DNA_ligase_ATP-dep_cent"/>
</dbReference>
<dbReference type="PROSITE" id="PS00333">
    <property type="entry name" value="DNA_LIGASE_A2"/>
    <property type="match status" value="1"/>
</dbReference>
<keyword evidence="7" id="KW-0067">ATP-binding</keyword>
<feature type="compositionally biased region" description="Low complexity" evidence="10">
    <location>
        <begin position="388"/>
        <end position="408"/>
    </location>
</feature>
<dbReference type="InterPro" id="IPR016059">
    <property type="entry name" value="DNA_ligase_ATP-dep_CS"/>
</dbReference>
<dbReference type="Gene3D" id="3.30.470.30">
    <property type="entry name" value="DNA ligase/mRNA capping enzyme"/>
    <property type="match status" value="1"/>
</dbReference>
<dbReference type="PROSITE" id="PS00697">
    <property type="entry name" value="DNA_LIGASE_A1"/>
    <property type="match status" value="1"/>
</dbReference>
<dbReference type="CDD" id="cd07969">
    <property type="entry name" value="OBF_DNA_ligase_I"/>
    <property type="match status" value="1"/>
</dbReference>
<comment type="subcellular location">
    <subcellularLocation>
        <location evidence="1">Nucleus</location>
    </subcellularLocation>
</comment>
<feature type="compositionally biased region" description="Low complexity" evidence="10">
    <location>
        <begin position="146"/>
        <end position="175"/>
    </location>
</feature>
<evidence type="ECO:0000256" key="1">
    <source>
        <dbReference type="ARBA" id="ARBA00004123"/>
    </source>
</evidence>
<dbReference type="CDD" id="cd07900">
    <property type="entry name" value="Adenylation_DNA_ligase_I_Euk"/>
    <property type="match status" value="1"/>
</dbReference>
<dbReference type="STRING" id="3076.A0A2P6THH5"/>
<feature type="compositionally biased region" description="Low complexity" evidence="10">
    <location>
        <begin position="564"/>
        <end position="575"/>
    </location>
</feature>
<dbReference type="SUPFAM" id="SSF117018">
    <property type="entry name" value="ATP-dependent DNA ligase DNA-binding domain"/>
    <property type="match status" value="1"/>
</dbReference>
<dbReference type="GO" id="GO:0003910">
    <property type="term" value="F:DNA ligase (ATP) activity"/>
    <property type="evidence" value="ECO:0007669"/>
    <property type="project" value="InterPro"/>
</dbReference>
<feature type="compositionally biased region" description="Gly residues" evidence="10">
    <location>
        <begin position="1198"/>
        <end position="1217"/>
    </location>
</feature>
<evidence type="ECO:0000256" key="10">
    <source>
        <dbReference type="SAM" id="MobiDB-lite"/>
    </source>
</evidence>
<keyword evidence="13" id="KW-1185">Reference proteome</keyword>
<dbReference type="GO" id="GO:0005524">
    <property type="term" value="F:ATP binding"/>
    <property type="evidence" value="ECO:0007669"/>
    <property type="project" value="UniProtKB-KW"/>
</dbReference>
<dbReference type="GO" id="GO:0006310">
    <property type="term" value="P:DNA recombination"/>
    <property type="evidence" value="ECO:0007669"/>
    <property type="project" value="InterPro"/>
</dbReference>
<feature type="region of interest" description="Disordered" evidence="10">
    <location>
        <begin position="124"/>
        <end position="175"/>
    </location>
</feature>
<dbReference type="FunFam" id="3.30.470.30:FF:000002">
    <property type="entry name" value="DNA ligase"/>
    <property type="match status" value="1"/>
</dbReference>
<organism evidence="12 13">
    <name type="scientific">Chlorella sorokiniana</name>
    <name type="common">Freshwater green alga</name>
    <dbReference type="NCBI Taxonomy" id="3076"/>
    <lineage>
        <taxon>Eukaryota</taxon>
        <taxon>Viridiplantae</taxon>
        <taxon>Chlorophyta</taxon>
        <taxon>core chlorophytes</taxon>
        <taxon>Trebouxiophyceae</taxon>
        <taxon>Chlorellales</taxon>
        <taxon>Chlorellaceae</taxon>
        <taxon>Chlorella clade</taxon>
        <taxon>Chlorella</taxon>
    </lineage>
</organism>
<feature type="compositionally biased region" description="Gly residues" evidence="10">
    <location>
        <begin position="612"/>
        <end position="628"/>
    </location>
</feature>
<dbReference type="Gene3D" id="3.60.15.10">
    <property type="entry name" value="Ribonuclease Z/Hydroxyacylglutathione hydrolase-like"/>
    <property type="match status" value="1"/>
</dbReference>
<dbReference type="Gene3D" id="3.40.50.12650">
    <property type="match status" value="1"/>
</dbReference>
<dbReference type="Gene3D" id="3.30.1490.70">
    <property type="match status" value="1"/>
</dbReference>
<comment type="similarity">
    <text evidence="2">Belongs to the ATP-dependent DNA ligase family.</text>
</comment>
<dbReference type="Proteomes" id="UP000239899">
    <property type="component" value="Unassembled WGS sequence"/>
</dbReference>
<dbReference type="PANTHER" id="PTHR45674:SF9">
    <property type="entry name" value="DNA LIGASE 3"/>
    <property type="match status" value="1"/>
</dbReference>
<accession>A0A2P6THH5</accession>
<evidence type="ECO:0000313" key="12">
    <source>
        <dbReference type="EMBL" id="PRW33716.1"/>
    </source>
</evidence>
<feature type="domain" description="ATP-dependent DNA ligase family profile" evidence="11">
    <location>
        <begin position="1129"/>
        <end position="1336"/>
    </location>
</feature>
<evidence type="ECO:0000259" key="11">
    <source>
        <dbReference type="PROSITE" id="PS50160"/>
    </source>
</evidence>
<dbReference type="SUPFAM" id="SSF56281">
    <property type="entry name" value="Metallo-hydrolase/oxidoreductase"/>
    <property type="match status" value="1"/>
</dbReference>
<dbReference type="Pfam" id="PF04675">
    <property type="entry name" value="DNA_ligase_A_N"/>
    <property type="match status" value="1"/>
</dbReference>
<protein>
    <submittedName>
        <fullName evidence="12">DNA ligase 1 isoform X1</fullName>
    </submittedName>
</protein>
<feature type="compositionally biased region" description="Low complexity" evidence="10">
    <location>
        <begin position="658"/>
        <end position="671"/>
    </location>
</feature>
<feature type="region of interest" description="Disordered" evidence="10">
    <location>
        <begin position="564"/>
        <end position="754"/>
    </location>
</feature>
<dbReference type="SUPFAM" id="SSF50249">
    <property type="entry name" value="Nucleic acid-binding proteins"/>
    <property type="match status" value="1"/>
</dbReference>
<evidence type="ECO:0000256" key="4">
    <source>
        <dbReference type="ARBA" id="ARBA00022705"/>
    </source>
</evidence>
<feature type="compositionally biased region" description="Low complexity" evidence="10">
    <location>
        <begin position="417"/>
        <end position="429"/>
    </location>
</feature>
<keyword evidence="4" id="KW-0235">DNA replication</keyword>
<evidence type="ECO:0000313" key="13">
    <source>
        <dbReference type="Proteomes" id="UP000239899"/>
    </source>
</evidence>
<proteinExistence type="inferred from homology"/>
<dbReference type="Pfam" id="PF07522">
    <property type="entry name" value="DRMBL"/>
    <property type="match status" value="1"/>
</dbReference>
<evidence type="ECO:0000256" key="8">
    <source>
        <dbReference type="ARBA" id="ARBA00023204"/>
    </source>
</evidence>
<evidence type="ECO:0000256" key="2">
    <source>
        <dbReference type="ARBA" id="ARBA00007572"/>
    </source>
</evidence>
<dbReference type="Gene3D" id="1.10.3260.10">
    <property type="entry name" value="DNA ligase, ATP-dependent, N-terminal domain"/>
    <property type="match status" value="1"/>
</dbReference>
<feature type="region of interest" description="Disordered" evidence="10">
    <location>
        <begin position="376"/>
        <end position="522"/>
    </location>
</feature>
<gene>
    <name evidence="12" type="ORF">C2E21_7665</name>
</gene>
<dbReference type="GO" id="GO:0005634">
    <property type="term" value="C:nucleus"/>
    <property type="evidence" value="ECO:0007669"/>
    <property type="project" value="UniProtKB-SubCell"/>
</dbReference>
<feature type="region of interest" description="Disordered" evidence="10">
    <location>
        <begin position="1455"/>
        <end position="1523"/>
    </location>
</feature>
<dbReference type="GO" id="GO:0003677">
    <property type="term" value="F:DNA binding"/>
    <property type="evidence" value="ECO:0007669"/>
    <property type="project" value="InterPro"/>
</dbReference>
<keyword evidence="9" id="KW-0539">Nucleus</keyword>
<keyword evidence="8" id="KW-0234">DNA repair</keyword>
<dbReference type="EMBL" id="LHPG02000016">
    <property type="protein sequence ID" value="PRW33716.1"/>
    <property type="molecule type" value="Genomic_DNA"/>
</dbReference>
<feature type="compositionally biased region" description="Low complexity" evidence="10">
    <location>
        <begin position="491"/>
        <end position="518"/>
    </location>
</feature>
<evidence type="ECO:0000256" key="3">
    <source>
        <dbReference type="ARBA" id="ARBA00022598"/>
    </source>
</evidence>
<feature type="compositionally biased region" description="Acidic residues" evidence="10">
    <location>
        <begin position="455"/>
        <end position="469"/>
    </location>
</feature>
<feature type="compositionally biased region" description="Low complexity" evidence="10">
    <location>
        <begin position="694"/>
        <end position="713"/>
    </location>
</feature>
<evidence type="ECO:0000256" key="7">
    <source>
        <dbReference type="ARBA" id="ARBA00022840"/>
    </source>
</evidence>
<dbReference type="GO" id="GO:0006281">
    <property type="term" value="P:DNA repair"/>
    <property type="evidence" value="ECO:0007669"/>
    <property type="project" value="UniProtKB-KW"/>
</dbReference>
<dbReference type="Pfam" id="PF04679">
    <property type="entry name" value="DNA_ligase_A_C"/>
    <property type="match status" value="1"/>
</dbReference>
<dbReference type="FunFam" id="2.40.50.140:FF:000220">
    <property type="entry name" value="DNA ligase"/>
    <property type="match status" value="1"/>
</dbReference>
<dbReference type="InterPro" id="IPR036866">
    <property type="entry name" value="RibonucZ/Hydroxyglut_hydro"/>
</dbReference>
<keyword evidence="3 12" id="KW-0436">Ligase</keyword>
<evidence type="ECO:0000256" key="5">
    <source>
        <dbReference type="ARBA" id="ARBA00022741"/>
    </source>
</evidence>
<reference evidence="12 13" key="1">
    <citation type="journal article" date="2018" name="Plant J.">
        <title>Genome sequences of Chlorella sorokiniana UTEX 1602 and Micractinium conductrix SAG 241.80: implications to maltose excretion by a green alga.</title>
        <authorList>
            <person name="Arriola M.B."/>
            <person name="Velmurugan N."/>
            <person name="Zhang Y."/>
            <person name="Plunkett M.H."/>
            <person name="Hondzo H."/>
            <person name="Barney B.M."/>
        </authorList>
    </citation>
    <scope>NUCLEOTIDE SEQUENCE [LARGE SCALE GENOMIC DNA]</scope>
    <source>
        <strain evidence="13">UTEX 1602</strain>
    </source>
</reference>
<name>A0A2P6THH5_CHLSO</name>
<dbReference type="InterPro" id="IPR036599">
    <property type="entry name" value="DNA_ligase_N_sf"/>
</dbReference>
<feature type="compositionally biased region" description="Acidic residues" evidence="10">
    <location>
        <begin position="1503"/>
        <end position="1523"/>
    </location>
</feature>
<dbReference type="InterPro" id="IPR012308">
    <property type="entry name" value="DNA_ligase_ATP-dep_N"/>
</dbReference>
<keyword evidence="6" id="KW-0227">DNA damage</keyword>
<keyword evidence="5" id="KW-0547">Nucleotide-binding</keyword>
<dbReference type="InterPro" id="IPR012309">
    <property type="entry name" value="DNA_ligase_ATP-dep_C"/>
</dbReference>
<dbReference type="SUPFAM" id="SSF56091">
    <property type="entry name" value="DNA ligase/mRNA capping enzyme, catalytic domain"/>
    <property type="match status" value="2"/>
</dbReference>